<gene>
    <name evidence="2" type="ORF">E1N52_32300</name>
</gene>
<dbReference type="RefSeq" id="WP_133187532.1">
    <property type="nucleotide sequence ID" value="NZ_SMOD01000034.1"/>
</dbReference>
<reference evidence="2 3" key="1">
    <citation type="submission" date="2019-03" db="EMBL/GenBank/DDBJ databases">
        <title>Paraburkholderia sp. isolated from native Mimosa gymnas in Guartela State Park, Brazil.</title>
        <authorList>
            <person name="Paulitsch F."/>
            <person name="Hungria M."/>
            <person name="Delamuta J.R.M."/>
            <person name="Ribeiro R.A."/>
            <person name="Dall'Agnol R."/>
            <person name="Silva J.S.B."/>
        </authorList>
    </citation>
    <scope>NUCLEOTIDE SEQUENCE [LARGE SCALE GENOMIC DNA]</scope>
    <source>
        <strain evidence="2 3">CNPSo 3008</strain>
    </source>
</reference>
<dbReference type="CDD" id="cd07252">
    <property type="entry name" value="BphC1-RGP6_N_like"/>
    <property type="match status" value="1"/>
</dbReference>
<feature type="domain" description="VOC" evidence="1">
    <location>
        <begin position="6"/>
        <end position="121"/>
    </location>
</feature>
<dbReference type="Pfam" id="PF00903">
    <property type="entry name" value="Glyoxalase"/>
    <property type="match status" value="1"/>
</dbReference>
<dbReference type="EMBL" id="SMOD01000034">
    <property type="protein sequence ID" value="TDG03907.1"/>
    <property type="molecule type" value="Genomic_DNA"/>
</dbReference>
<evidence type="ECO:0000259" key="1">
    <source>
        <dbReference type="PROSITE" id="PS51819"/>
    </source>
</evidence>
<dbReference type="InterPro" id="IPR004360">
    <property type="entry name" value="Glyas_Fos-R_dOase_dom"/>
</dbReference>
<dbReference type="InterPro" id="IPR029068">
    <property type="entry name" value="Glyas_Bleomycin-R_OHBP_Dase"/>
</dbReference>
<dbReference type="SUPFAM" id="SSF54593">
    <property type="entry name" value="Glyoxalase/Bleomycin resistance protein/Dihydroxybiphenyl dioxygenase"/>
    <property type="match status" value="1"/>
</dbReference>
<dbReference type="Proteomes" id="UP000295606">
    <property type="component" value="Unassembled WGS sequence"/>
</dbReference>
<accession>A0A4R5L5C3</accession>
<name>A0A4R5L5C3_9BURK</name>
<dbReference type="OrthoDB" id="9803142at2"/>
<feature type="domain" description="VOC" evidence="1">
    <location>
        <begin position="146"/>
        <end position="271"/>
    </location>
</feature>
<dbReference type="CDD" id="cd07237">
    <property type="entry name" value="BphC1-RGP6_C_like"/>
    <property type="match status" value="1"/>
</dbReference>
<dbReference type="PROSITE" id="PS51819">
    <property type="entry name" value="VOC"/>
    <property type="match status" value="2"/>
</dbReference>
<dbReference type="AlphaFoldDB" id="A0A4R5L5C3"/>
<evidence type="ECO:0000313" key="2">
    <source>
        <dbReference type="EMBL" id="TDG03907.1"/>
    </source>
</evidence>
<proteinExistence type="predicted"/>
<sequence>MHSVSTLGYMVFGVNDLAAWEAFAVNVLGLQAGRRMPGESLGLRMDDYEQRILLVKSDLDDFLAAGWEFESDAELEAFVVQTRAQGIDVDEADTEVAEQRRVSRLFVCCDPDGIRHEFYCGAYRTTFRDTFRSSVLRGGFSTGRLGAGHFVTVPGQSAPARAFCERVLGLKLSDSINGDAAPGVNLDVAFFHARTGRHHSLAIADVPFPVPKRIHHVMVECVDPNDVGLAYDRCKQAGVPILMELGHHPNDQMFSFYMISPSGFAIEFGAGGIVVDDATWEVKRYAELSDWGHKLNPPPGPEAAIAQ</sequence>
<dbReference type="InterPro" id="IPR037523">
    <property type="entry name" value="VOC_core"/>
</dbReference>
<dbReference type="Pfam" id="PF22632">
    <property type="entry name" value="BphC_D1"/>
    <property type="match status" value="1"/>
</dbReference>
<protein>
    <submittedName>
        <fullName evidence="2">Glyoxalase</fullName>
    </submittedName>
</protein>
<comment type="caution">
    <text evidence="2">The sequence shown here is derived from an EMBL/GenBank/DDBJ whole genome shotgun (WGS) entry which is preliminary data.</text>
</comment>
<organism evidence="2 3">
    <name type="scientific">Paraburkholderia guartelaensis</name>
    <dbReference type="NCBI Taxonomy" id="2546446"/>
    <lineage>
        <taxon>Bacteria</taxon>
        <taxon>Pseudomonadati</taxon>
        <taxon>Pseudomonadota</taxon>
        <taxon>Betaproteobacteria</taxon>
        <taxon>Burkholderiales</taxon>
        <taxon>Burkholderiaceae</taxon>
        <taxon>Paraburkholderia</taxon>
    </lineage>
</organism>
<evidence type="ECO:0000313" key="3">
    <source>
        <dbReference type="Proteomes" id="UP000295606"/>
    </source>
</evidence>
<dbReference type="Gene3D" id="3.10.180.10">
    <property type="entry name" value="2,3-Dihydroxybiphenyl 1,2-Dioxygenase, domain 1"/>
    <property type="match status" value="2"/>
</dbReference>